<feature type="chain" id="PRO_5011519378" description="3-keto-alpha-glucoside-1,2-lyase/3-keto-2-hydroxy-glucal hydratase domain-containing protein" evidence="1">
    <location>
        <begin position="25"/>
        <end position="252"/>
    </location>
</feature>
<evidence type="ECO:0000256" key="1">
    <source>
        <dbReference type="SAM" id="SignalP"/>
    </source>
</evidence>
<dbReference type="Proteomes" id="UP000198878">
    <property type="component" value="Unassembled WGS sequence"/>
</dbReference>
<dbReference type="InterPro" id="IPR010496">
    <property type="entry name" value="AL/BT2_dom"/>
</dbReference>
<keyword evidence="4" id="KW-1185">Reference proteome</keyword>
<proteinExistence type="predicted"/>
<accession>A0A1H5QN27</accession>
<name>A0A1H5QN27_9PSEU</name>
<evidence type="ECO:0000259" key="2">
    <source>
        <dbReference type="Pfam" id="PF06439"/>
    </source>
</evidence>
<organism evidence="3 4">
    <name type="scientific">Amycolatopsis pretoriensis</name>
    <dbReference type="NCBI Taxonomy" id="218821"/>
    <lineage>
        <taxon>Bacteria</taxon>
        <taxon>Bacillati</taxon>
        <taxon>Actinomycetota</taxon>
        <taxon>Actinomycetes</taxon>
        <taxon>Pseudonocardiales</taxon>
        <taxon>Pseudonocardiaceae</taxon>
        <taxon>Amycolatopsis</taxon>
    </lineage>
</organism>
<keyword evidence="1" id="KW-0732">Signal</keyword>
<dbReference type="Gene3D" id="2.60.120.560">
    <property type="entry name" value="Exo-inulinase, domain 1"/>
    <property type="match status" value="1"/>
</dbReference>
<dbReference type="Pfam" id="PF06439">
    <property type="entry name" value="3keto-disac_hyd"/>
    <property type="match status" value="1"/>
</dbReference>
<evidence type="ECO:0000313" key="4">
    <source>
        <dbReference type="Proteomes" id="UP000198878"/>
    </source>
</evidence>
<dbReference type="STRING" id="218821.SAMN05421837_103407"/>
<sequence length="252" mass="27238">MFRKLLGVVAVGIVATSVSAPAAAAGNPYGDPNLVSMFDGTSLSAWTSSKTGLWSVKNGVVHGDGTARGWLYYNKQQVGTFRWIFNVRQVKGNHKPTVLIWGTTDPIRDALSAIQFQPPNGGHWDYRPGHNDGGGKLFTQWPHTTIDIKKWAQCELIGDLTTGVARMACCPLTGTAVTCKGVEVLRFTDKTAGRVGPLALQVHNSGIQDEYRGLYVESPVVTKPGEFLTLRPGSFPIGRPPAQCWPSINTTC</sequence>
<feature type="domain" description="3-keto-alpha-glucoside-1,2-lyase/3-keto-2-hydroxy-glucal hydratase" evidence="2">
    <location>
        <begin position="35"/>
        <end position="214"/>
    </location>
</feature>
<dbReference type="AlphaFoldDB" id="A0A1H5QN27"/>
<reference evidence="4" key="1">
    <citation type="submission" date="2016-10" db="EMBL/GenBank/DDBJ databases">
        <authorList>
            <person name="Varghese N."/>
            <person name="Submissions S."/>
        </authorList>
    </citation>
    <scope>NUCLEOTIDE SEQUENCE [LARGE SCALE GENOMIC DNA]</scope>
    <source>
        <strain evidence="4">DSM 44654</strain>
    </source>
</reference>
<dbReference type="EMBL" id="FNUJ01000003">
    <property type="protein sequence ID" value="SEF26597.1"/>
    <property type="molecule type" value="Genomic_DNA"/>
</dbReference>
<gene>
    <name evidence="3" type="ORF">SAMN05421837_103407</name>
</gene>
<evidence type="ECO:0000313" key="3">
    <source>
        <dbReference type="EMBL" id="SEF26597.1"/>
    </source>
</evidence>
<dbReference type="GO" id="GO:0016787">
    <property type="term" value="F:hydrolase activity"/>
    <property type="evidence" value="ECO:0007669"/>
    <property type="project" value="InterPro"/>
</dbReference>
<feature type="signal peptide" evidence="1">
    <location>
        <begin position="1"/>
        <end position="24"/>
    </location>
</feature>
<protein>
    <recommendedName>
        <fullName evidence="2">3-keto-alpha-glucoside-1,2-lyase/3-keto-2-hydroxy-glucal hydratase domain-containing protein</fullName>
    </recommendedName>
</protein>